<dbReference type="InterPro" id="IPR041330">
    <property type="entry name" value="KN17_SH3"/>
</dbReference>
<dbReference type="Pfam" id="PF10357">
    <property type="entry name" value="WH_KIN17"/>
    <property type="match status" value="1"/>
</dbReference>
<evidence type="ECO:0000313" key="7">
    <source>
        <dbReference type="EMBL" id="CAG9808149.1"/>
    </source>
</evidence>
<evidence type="ECO:0000313" key="8">
    <source>
        <dbReference type="Proteomes" id="UP001153620"/>
    </source>
</evidence>
<comment type="similarity">
    <text evidence="1">Belongs to the KIN17 family.</text>
</comment>
<gene>
    <name evidence="7" type="ORF">CHIRRI_LOCUS10994</name>
</gene>
<keyword evidence="3" id="KW-0863">Zinc-finger</keyword>
<dbReference type="GO" id="GO:0006974">
    <property type="term" value="P:DNA damage response"/>
    <property type="evidence" value="ECO:0007669"/>
    <property type="project" value="TreeGrafter"/>
</dbReference>
<evidence type="ECO:0000256" key="2">
    <source>
        <dbReference type="ARBA" id="ARBA00022723"/>
    </source>
</evidence>
<name>A0A9N9S3D6_9DIPT</name>
<evidence type="ECO:0000256" key="3">
    <source>
        <dbReference type="ARBA" id="ARBA00022771"/>
    </source>
</evidence>
<evidence type="ECO:0000256" key="5">
    <source>
        <dbReference type="SAM" id="MobiDB-lite"/>
    </source>
</evidence>
<feature type="compositionally biased region" description="Low complexity" evidence="5">
    <location>
        <begin position="244"/>
        <end position="255"/>
    </location>
</feature>
<reference evidence="7" key="1">
    <citation type="submission" date="2022-01" db="EMBL/GenBank/DDBJ databases">
        <authorList>
            <person name="King R."/>
        </authorList>
    </citation>
    <scope>NUCLEOTIDE SEQUENCE</scope>
</reference>
<reference evidence="7" key="2">
    <citation type="submission" date="2022-10" db="EMBL/GenBank/DDBJ databases">
        <authorList>
            <consortium name="ENA_rothamsted_submissions"/>
            <consortium name="culmorum"/>
            <person name="King R."/>
        </authorList>
    </citation>
    <scope>NUCLEOTIDE SEQUENCE</scope>
</reference>
<dbReference type="Gene3D" id="2.30.30.30">
    <property type="match status" value="1"/>
</dbReference>
<evidence type="ECO:0000259" key="6">
    <source>
        <dbReference type="SMART" id="SM01253"/>
    </source>
</evidence>
<feature type="region of interest" description="Disordered" evidence="5">
    <location>
        <begin position="235"/>
        <end position="258"/>
    </location>
</feature>
<dbReference type="GO" id="GO:0006260">
    <property type="term" value="P:DNA replication"/>
    <property type="evidence" value="ECO:0007669"/>
    <property type="project" value="TreeGrafter"/>
</dbReference>
<dbReference type="InterPro" id="IPR037321">
    <property type="entry name" value="KIN17-like"/>
</dbReference>
<dbReference type="InterPro" id="IPR036236">
    <property type="entry name" value="Znf_C2H2_sf"/>
</dbReference>
<dbReference type="SUPFAM" id="SSF57667">
    <property type="entry name" value="beta-beta-alpha zinc fingers"/>
    <property type="match status" value="1"/>
</dbReference>
<feature type="domain" description="DNA/RNA-binding protein Kin17 WH-like" evidence="6">
    <location>
        <begin position="52"/>
        <end position="178"/>
    </location>
</feature>
<dbReference type="InterPro" id="IPR019447">
    <property type="entry name" value="DNA/RNA-bd_Kin17_WH-like_dom"/>
</dbReference>
<dbReference type="AlphaFoldDB" id="A0A9N9S3D6"/>
<dbReference type="FunFam" id="1.10.10.2030:FF:000001">
    <property type="entry name" value="DNA/RNA-binding protein KIN17, putative"/>
    <property type="match status" value="1"/>
</dbReference>
<dbReference type="InterPro" id="IPR056767">
    <property type="entry name" value="C2H2-Znf_KIN17"/>
</dbReference>
<dbReference type="GO" id="GO:0008270">
    <property type="term" value="F:zinc ion binding"/>
    <property type="evidence" value="ECO:0007669"/>
    <property type="project" value="UniProtKB-KW"/>
</dbReference>
<dbReference type="PANTHER" id="PTHR12805">
    <property type="entry name" value="KIN17 KIN, ANTIGENIC DETERMINANT OF RECA PROTEIN HOMOLOG"/>
    <property type="match status" value="1"/>
</dbReference>
<dbReference type="Pfam" id="PF18131">
    <property type="entry name" value="KN17_SH3"/>
    <property type="match status" value="1"/>
</dbReference>
<dbReference type="InterPro" id="IPR014722">
    <property type="entry name" value="Rib_uL2_dom2"/>
</dbReference>
<dbReference type="OrthoDB" id="10266249at2759"/>
<dbReference type="InterPro" id="IPR041995">
    <property type="entry name" value="KOW_KIN17"/>
</dbReference>
<dbReference type="InterPro" id="IPR038254">
    <property type="entry name" value="KIN17_WH-like_sf"/>
</dbReference>
<evidence type="ECO:0000256" key="4">
    <source>
        <dbReference type="ARBA" id="ARBA00022833"/>
    </source>
</evidence>
<proteinExistence type="inferred from homology"/>
<organism evidence="7 8">
    <name type="scientific">Chironomus riparius</name>
    <dbReference type="NCBI Taxonomy" id="315576"/>
    <lineage>
        <taxon>Eukaryota</taxon>
        <taxon>Metazoa</taxon>
        <taxon>Ecdysozoa</taxon>
        <taxon>Arthropoda</taxon>
        <taxon>Hexapoda</taxon>
        <taxon>Insecta</taxon>
        <taxon>Pterygota</taxon>
        <taxon>Neoptera</taxon>
        <taxon>Endopterygota</taxon>
        <taxon>Diptera</taxon>
        <taxon>Nematocera</taxon>
        <taxon>Chironomoidea</taxon>
        <taxon>Chironomidae</taxon>
        <taxon>Chironominae</taxon>
        <taxon>Chironomus</taxon>
    </lineage>
</organism>
<keyword evidence="4" id="KW-0862">Zinc</keyword>
<dbReference type="Pfam" id="PF25092">
    <property type="entry name" value="SH3_KIN17_C"/>
    <property type="match status" value="1"/>
</dbReference>
<keyword evidence="2" id="KW-0479">Metal-binding</keyword>
<keyword evidence="8" id="KW-1185">Reference proteome</keyword>
<dbReference type="GO" id="GO:0005634">
    <property type="term" value="C:nucleus"/>
    <property type="evidence" value="ECO:0007669"/>
    <property type="project" value="TreeGrafter"/>
</dbReference>
<protein>
    <recommendedName>
        <fullName evidence="6">DNA/RNA-binding protein Kin17 WH-like domain-containing protein</fullName>
    </recommendedName>
</protein>
<dbReference type="Pfam" id="PF25095">
    <property type="entry name" value="C2H2-zf_KIN17"/>
    <property type="match status" value="1"/>
</dbReference>
<accession>A0A9N9S3D6</accession>
<dbReference type="CDD" id="cd13155">
    <property type="entry name" value="KOW_KIN17"/>
    <property type="match status" value="1"/>
</dbReference>
<dbReference type="Gene3D" id="2.30.30.140">
    <property type="match status" value="1"/>
</dbReference>
<dbReference type="PANTHER" id="PTHR12805:SF0">
    <property type="entry name" value="DNA_RNA-BINDING PROTEIN KIN17"/>
    <property type="match status" value="1"/>
</dbReference>
<dbReference type="Proteomes" id="UP001153620">
    <property type="component" value="Chromosome 3"/>
</dbReference>
<dbReference type="Gene3D" id="1.10.10.2030">
    <property type="entry name" value="DNA/RNA-binding protein Kin17, conserved domain"/>
    <property type="match status" value="1"/>
</dbReference>
<dbReference type="FunFam" id="2.30.30.30:FF:000021">
    <property type="entry name" value="DNA/RNA-binding protein KIN17, putative"/>
    <property type="match status" value="1"/>
</dbReference>
<dbReference type="EMBL" id="OU895879">
    <property type="protein sequence ID" value="CAG9808149.1"/>
    <property type="molecule type" value="Genomic_DNA"/>
</dbReference>
<sequence length="401" mass="46825">MPRAEKGTPKYLANKMKAKGLQKLRWYCQMCQKQCRDENGFKCHINTEAHQRQMLLFGQNTGSYTYQFSKDFFDSFMDILRRQFGTKRIKANKVYQQVIADKNHVHMNSTRWHTLTGFIQWLGKSGICIVDLIEDEWFITYIDRDPETLERQKKADKKKKMDKDDEERLLDFIDQQVERDKARKEIEADDEDNIKCSELIRENEEEKIKLDLKIFKKPAIPSLLPPKKIQKIDTSDTVSEKSYKSSSSSSSSISKLSERNKKSALDEIMEQEEQHKEKKNRKDYWLAEGIVVKIITKSLGTEYYKEKAVVKEVIDKYLAKVKLIETGEKFKLDQEHLETVIPKVDGRLRVLNGAYRDGIAILKSIETSKFSCTIEIEKGPFKGRIVSGVPYEDVSKIYEQS</sequence>
<dbReference type="SMART" id="SM01253">
    <property type="entry name" value="Kin17_mid"/>
    <property type="match status" value="1"/>
</dbReference>
<dbReference type="GO" id="GO:0003690">
    <property type="term" value="F:double-stranded DNA binding"/>
    <property type="evidence" value="ECO:0007669"/>
    <property type="project" value="TreeGrafter"/>
</dbReference>
<evidence type="ECO:0000256" key="1">
    <source>
        <dbReference type="ARBA" id="ARBA00008517"/>
    </source>
</evidence>